<name>S4PZQ6_9NEOP</name>
<proteinExistence type="predicted"/>
<dbReference type="AlphaFoldDB" id="S4PZQ6"/>
<feature type="non-terminal residue" evidence="1">
    <location>
        <position position="1"/>
    </location>
</feature>
<reference evidence="1" key="2">
    <citation type="submission" date="2013-05" db="EMBL/GenBank/DDBJ databases">
        <authorList>
            <person name="Carter J.-M."/>
            <person name="Baker S.C."/>
            <person name="Pink R."/>
            <person name="Carter D.R.F."/>
            <person name="Collins A."/>
            <person name="Tomlin J."/>
            <person name="Gibbs M."/>
            <person name="Breuker C.J."/>
        </authorList>
    </citation>
    <scope>NUCLEOTIDE SEQUENCE</scope>
    <source>
        <tissue evidence="1">Ovary</tissue>
    </source>
</reference>
<accession>S4PZQ6</accession>
<dbReference type="EMBL" id="GAIX01001123">
    <property type="protein sequence ID" value="JAA91437.1"/>
    <property type="molecule type" value="Transcribed_RNA"/>
</dbReference>
<feature type="non-terminal residue" evidence="1">
    <location>
        <position position="76"/>
    </location>
</feature>
<protein>
    <submittedName>
        <fullName evidence="1">Golgin-80</fullName>
    </submittedName>
</protein>
<evidence type="ECO:0000313" key="1">
    <source>
        <dbReference type="EMBL" id="JAA91437.1"/>
    </source>
</evidence>
<reference evidence="1" key="1">
    <citation type="journal article" date="2013" name="BMC Genomics">
        <title>Unscrambling butterfly oogenesis.</title>
        <authorList>
            <person name="Carter J.M."/>
            <person name="Baker S.C."/>
            <person name="Pink R."/>
            <person name="Carter D.R."/>
            <person name="Collins A."/>
            <person name="Tomlin J."/>
            <person name="Gibbs M."/>
            <person name="Breuker C.J."/>
        </authorList>
    </citation>
    <scope>NUCLEOTIDE SEQUENCE</scope>
    <source>
        <tissue evidence="1">Ovary</tissue>
    </source>
</reference>
<organism evidence="1">
    <name type="scientific">Pararge aegeria</name>
    <name type="common">speckled wood butterfly</name>
    <dbReference type="NCBI Taxonomy" id="116150"/>
    <lineage>
        <taxon>Eukaryota</taxon>
        <taxon>Metazoa</taxon>
        <taxon>Ecdysozoa</taxon>
        <taxon>Arthropoda</taxon>
        <taxon>Hexapoda</taxon>
        <taxon>Insecta</taxon>
        <taxon>Pterygota</taxon>
        <taxon>Neoptera</taxon>
        <taxon>Endopterygota</taxon>
        <taxon>Lepidoptera</taxon>
        <taxon>Glossata</taxon>
        <taxon>Ditrysia</taxon>
        <taxon>Papilionoidea</taxon>
        <taxon>Nymphalidae</taxon>
        <taxon>Satyrinae</taxon>
        <taxon>Satyrini</taxon>
        <taxon>Parargina</taxon>
        <taxon>Pararge</taxon>
    </lineage>
</organism>
<sequence>ESSNHMIAKQKINALEHELSVLSSKYESVVRDVSNKDESLLELKNLISTIRDENNNFVEQLEFTKSMLTTKEIENT</sequence>